<dbReference type="AlphaFoldDB" id="A0A7C9PHZ1"/>
<dbReference type="Proteomes" id="UP000484255">
    <property type="component" value="Unassembled WGS sequence"/>
</dbReference>
<name>A0A7C9PHZ1_9BURK</name>
<sequence>MALEESVALVIGADDAVGAAIARGLLARKVAKLYVMSADPGGQPWLPGAVEIVGTLTRRGDAQQLARQLTDVTLLICCTVATGPSNAGPTASVPLPSVPAFEADFALPLIEAFASVLAAQGGGTVVNVVSMPCADRPLWVDHPPDGLEATAYGRRADSLRARLAAQGTQLLTWQAQLGLGSREQQLMDHSALARHLAAKVLARLDADAQPTEPPTPTANWRNRIERRN</sequence>
<dbReference type="Gene3D" id="3.40.50.720">
    <property type="entry name" value="NAD(P)-binding Rossmann-like Domain"/>
    <property type="match status" value="1"/>
</dbReference>
<comment type="caution">
    <text evidence="1">The sequence shown here is derived from an EMBL/GenBank/DDBJ whole genome shotgun (WGS) entry which is preliminary data.</text>
</comment>
<dbReference type="SUPFAM" id="SSF51735">
    <property type="entry name" value="NAD(P)-binding Rossmann-fold domains"/>
    <property type="match status" value="1"/>
</dbReference>
<dbReference type="EMBL" id="JAAGOH010000018">
    <property type="protein sequence ID" value="NDY92457.1"/>
    <property type="molecule type" value="Genomic_DNA"/>
</dbReference>
<proteinExistence type="predicted"/>
<evidence type="ECO:0000313" key="2">
    <source>
        <dbReference type="Proteomes" id="UP000484255"/>
    </source>
</evidence>
<dbReference type="RefSeq" id="WP_163458356.1">
    <property type="nucleotide sequence ID" value="NZ_JAAGOH010000018.1"/>
</dbReference>
<keyword evidence="2" id="KW-1185">Reference proteome</keyword>
<accession>A0A7C9PHZ1</accession>
<evidence type="ECO:0000313" key="1">
    <source>
        <dbReference type="EMBL" id="NDY92457.1"/>
    </source>
</evidence>
<protein>
    <recommendedName>
        <fullName evidence="3">SDR family NAD(P)-dependent oxidoreductase</fullName>
    </recommendedName>
</protein>
<evidence type="ECO:0008006" key="3">
    <source>
        <dbReference type="Google" id="ProtNLM"/>
    </source>
</evidence>
<dbReference type="InterPro" id="IPR036291">
    <property type="entry name" value="NAD(P)-bd_dom_sf"/>
</dbReference>
<organism evidence="1 2">
    <name type="scientific">Ideonella livida</name>
    <dbReference type="NCBI Taxonomy" id="2707176"/>
    <lineage>
        <taxon>Bacteria</taxon>
        <taxon>Pseudomonadati</taxon>
        <taxon>Pseudomonadota</taxon>
        <taxon>Betaproteobacteria</taxon>
        <taxon>Burkholderiales</taxon>
        <taxon>Sphaerotilaceae</taxon>
        <taxon>Ideonella</taxon>
    </lineage>
</organism>
<gene>
    <name evidence="1" type="ORF">G3A44_14815</name>
</gene>
<reference evidence="1 2" key="1">
    <citation type="submission" date="2020-02" db="EMBL/GenBank/DDBJ databases">
        <title>Ideonella bacterium strain TBM-1.</title>
        <authorList>
            <person name="Chen W.-M."/>
        </authorList>
    </citation>
    <scope>NUCLEOTIDE SEQUENCE [LARGE SCALE GENOMIC DNA]</scope>
    <source>
        <strain evidence="1 2">TBM-1</strain>
    </source>
</reference>